<keyword evidence="9" id="KW-1133">Transmembrane helix</keyword>
<dbReference type="GO" id="GO:0005778">
    <property type="term" value="C:peroxisomal membrane"/>
    <property type="evidence" value="ECO:0007669"/>
    <property type="project" value="UniProtKB-SubCell"/>
</dbReference>
<keyword evidence="7" id="KW-0547">Nucleotide-binding</keyword>
<dbReference type="InterPro" id="IPR020845">
    <property type="entry name" value="AMP-binding_CS"/>
</dbReference>
<evidence type="ECO:0000256" key="10">
    <source>
        <dbReference type="ARBA" id="ARBA00023055"/>
    </source>
</evidence>
<organism evidence="20 21">
    <name type="scientific">Spizellomyces punctatus (strain DAOM BR117)</name>
    <dbReference type="NCBI Taxonomy" id="645134"/>
    <lineage>
        <taxon>Eukaryota</taxon>
        <taxon>Fungi</taxon>
        <taxon>Fungi incertae sedis</taxon>
        <taxon>Chytridiomycota</taxon>
        <taxon>Chytridiomycota incertae sedis</taxon>
        <taxon>Chytridiomycetes</taxon>
        <taxon>Spizellomycetales</taxon>
        <taxon>Spizellomycetaceae</taxon>
        <taxon>Spizellomyces</taxon>
    </lineage>
</organism>
<evidence type="ECO:0000256" key="14">
    <source>
        <dbReference type="ARBA" id="ARBA00051585"/>
    </source>
</evidence>
<evidence type="ECO:0000256" key="3">
    <source>
        <dbReference type="ARBA" id="ARBA00022448"/>
    </source>
</evidence>
<dbReference type="AlphaFoldDB" id="A0A0L0H9Z6"/>
<keyword evidence="11" id="KW-0472">Membrane</keyword>
<evidence type="ECO:0000256" key="11">
    <source>
        <dbReference type="ARBA" id="ARBA00023136"/>
    </source>
</evidence>
<dbReference type="InterPro" id="IPR045851">
    <property type="entry name" value="AMP-bd_C_sf"/>
</dbReference>
<dbReference type="GO" id="GO:0005524">
    <property type="term" value="F:ATP binding"/>
    <property type="evidence" value="ECO:0007669"/>
    <property type="project" value="UniProtKB-KW"/>
</dbReference>
<evidence type="ECO:0000313" key="21">
    <source>
        <dbReference type="Proteomes" id="UP000053201"/>
    </source>
</evidence>
<dbReference type="GO" id="GO:0004467">
    <property type="term" value="F:long-chain fatty acid-CoA ligase activity"/>
    <property type="evidence" value="ECO:0007669"/>
    <property type="project" value="TreeGrafter"/>
</dbReference>
<evidence type="ECO:0000256" key="2">
    <source>
        <dbReference type="ARBA" id="ARBA00006432"/>
    </source>
</evidence>
<evidence type="ECO:0000256" key="1">
    <source>
        <dbReference type="ARBA" id="ARBA00004651"/>
    </source>
</evidence>
<dbReference type="GO" id="GO:0044539">
    <property type="term" value="P:long-chain fatty acid import into cell"/>
    <property type="evidence" value="ECO:0007669"/>
    <property type="project" value="EnsemblFungi"/>
</dbReference>
<dbReference type="PROSITE" id="PS00455">
    <property type="entry name" value="AMP_BINDING"/>
    <property type="match status" value="1"/>
</dbReference>
<evidence type="ECO:0000256" key="16">
    <source>
        <dbReference type="ARBA" id="ARBA00068795"/>
    </source>
</evidence>
<sequence length="617" mass="68723">MISRLEKKWNLFNDLNLVSGMLPEVAKVVYWSKTKTGNIVDIFVKHSARWPNKECIIMGDESLTFKQVDEVSNRMAHWLLEQGVKPKDVVAMVLENSPEFIYTWLAINKLGAVAAFINTNLQNQALAHCLRICNCVMVIYHSSLASAVTKVAPDVVNNGVQPRLFSFADGTGPSDVNREILKSYSPQPTPPELKAQVCIDDPAVLIYTSGTTGMPKAAVVSHGRHYLGGSVFATAYHVKNTDRIYCCLPLYHSSAAVIVMGMSFRTGATVILAKKFSASTFWDDCRRHNATAFQYIGELCRYLLNQPPKDNDKKHNVRLAIGNGLRPDIWMAFRERFGIKEIGEFYASTEGNTTLFNWNHGPDGAGAVGHAGPLMRLLMTLRLVKLDIETEEPLRTPDGFCVKAGFDEPGELIGEIIPGDPRRDFKGYHGDKKATEKKVMRNVFKQGDMWFRTGDVLRMDENGYYYFMDRLGDTFRWKGENVSTTEVQEAILTYPGVKEANVYGVPIPGQDGKAGMGSLVVDDSFDIKGLAAYLGKTLPKYAIPIFLRIQESITVTATFKHLKTTLRQEGYNPNVVKEPLFYQPQALNLPVADSNGYAPFGKSEFEKLIAGSTKAKL</sequence>
<protein>
    <recommendedName>
        <fullName evidence="16">Very long-chain fatty acid transport protein</fullName>
    </recommendedName>
    <alternativeName>
        <fullName evidence="17">Very-long-chain acyl-CoA synthetase</fullName>
    </alternativeName>
</protein>
<feature type="domain" description="AMP-binding enzyme C-terminal" evidence="19">
    <location>
        <begin position="486"/>
        <end position="560"/>
    </location>
</feature>
<evidence type="ECO:0000313" key="20">
    <source>
        <dbReference type="EMBL" id="KNC97831.1"/>
    </source>
</evidence>
<dbReference type="Proteomes" id="UP000053201">
    <property type="component" value="Unassembled WGS sequence"/>
</dbReference>
<dbReference type="GO" id="GO:0005811">
    <property type="term" value="C:lipid droplet"/>
    <property type="evidence" value="ECO:0007669"/>
    <property type="project" value="EnsemblFungi"/>
</dbReference>
<evidence type="ECO:0000256" key="5">
    <source>
        <dbReference type="ARBA" id="ARBA00022598"/>
    </source>
</evidence>
<dbReference type="InParanoid" id="A0A0L0H9Z6"/>
<keyword evidence="21" id="KW-1185">Reference proteome</keyword>
<comment type="function">
    <text evidence="15">Acyl-CoA synthetase required for both the import of long chain fatty acids (LCFAs) (C14-C18) and the activation very long chain fatty acids (VLCFAs) (C20-C26) by esterification of the fatty acids into metabolically active CoA-thioesters for subsequent degradation or incorporation into phospholipids. The transport and fatty acyl-CoA synthetase activities are genetically separable and are thus independent activities. Esterifies VLCFAs in the peroxisome matrix. The VLCFAs are actively transported into peroxisomes by a PXA1-PXA2 heterodimeric transporter in the peroxisomal membrane.</text>
</comment>
<keyword evidence="6" id="KW-0812">Transmembrane</keyword>
<evidence type="ECO:0000256" key="8">
    <source>
        <dbReference type="ARBA" id="ARBA00022840"/>
    </source>
</evidence>
<dbReference type="GO" id="GO:0005324">
    <property type="term" value="F:long-chain fatty acid transmembrane transporter activity"/>
    <property type="evidence" value="ECO:0007669"/>
    <property type="project" value="EnsemblFungi"/>
</dbReference>
<comment type="similarity">
    <text evidence="2">Belongs to the ATP-dependent AMP-binding enzyme family.</text>
</comment>
<evidence type="ECO:0000256" key="6">
    <source>
        <dbReference type="ARBA" id="ARBA00022692"/>
    </source>
</evidence>
<accession>A0A0L0H9Z6</accession>
<dbReference type="InterPro" id="IPR042099">
    <property type="entry name" value="ANL_N_sf"/>
</dbReference>
<dbReference type="GO" id="GO:0006515">
    <property type="term" value="P:protein quality control for misfolded or incompletely synthesized proteins"/>
    <property type="evidence" value="ECO:0007669"/>
    <property type="project" value="EnsemblFungi"/>
</dbReference>
<comment type="subcellular location">
    <subcellularLocation>
        <location evidence="1">Cell membrane</location>
        <topology evidence="1">Multi-pass membrane protein</topology>
    </subcellularLocation>
    <subcellularLocation>
        <location evidence="13">Peroxisome membrane</location>
    </subcellularLocation>
</comment>
<dbReference type="SUPFAM" id="SSF56801">
    <property type="entry name" value="Acetyl-CoA synthetase-like"/>
    <property type="match status" value="1"/>
</dbReference>
<evidence type="ECO:0000256" key="9">
    <source>
        <dbReference type="ARBA" id="ARBA00022989"/>
    </source>
</evidence>
<dbReference type="InterPro" id="IPR000873">
    <property type="entry name" value="AMP-dep_synth/lig_dom"/>
</dbReference>
<dbReference type="GO" id="GO:0009898">
    <property type="term" value="C:cytoplasmic side of plasma membrane"/>
    <property type="evidence" value="ECO:0007669"/>
    <property type="project" value="EnsemblFungi"/>
</dbReference>
<dbReference type="PANTHER" id="PTHR43107">
    <property type="entry name" value="LONG-CHAIN FATTY ACID TRANSPORT PROTEIN"/>
    <property type="match status" value="1"/>
</dbReference>
<dbReference type="VEuPathDB" id="FungiDB:SPPG_06828"/>
<keyword evidence="5" id="KW-0436">Ligase</keyword>
<keyword evidence="3" id="KW-0813">Transport</keyword>
<dbReference type="eggNOG" id="KOG1179">
    <property type="taxonomic scope" value="Eukaryota"/>
</dbReference>
<dbReference type="Gene3D" id="3.40.50.12780">
    <property type="entry name" value="N-terminal domain of ligase-like"/>
    <property type="match status" value="1"/>
</dbReference>
<dbReference type="PANTHER" id="PTHR43107:SF15">
    <property type="entry name" value="FATTY ACID TRANSPORT PROTEIN 3, ISOFORM A"/>
    <property type="match status" value="1"/>
</dbReference>
<evidence type="ECO:0000256" key="15">
    <source>
        <dbReference type="ARBA" id="ARBA00060276"/>
    </source>
</evidence>
<evidence type="ECO:0000256" key="17">
    <source>
        <dbReference type="ARBA" id="ARBA00078285"/>
    </source>
</evidence>
<evidence type="ECO:0000259" key="18">
    <source>
        <dbReference type="Pfam" id="PF00501"/>
    </source>
</evidence>
<dbReference type="FunFam" id="3.30.300.30:FF:000002">
    <property type="entry name" value="Long-chain fatty acid transport protein 1"/>
    <property type="match status" value="1"/>
</dbReference>
<dbReference type="InterPro" id="IPR025110">
    <property type="entry name" value="AMP-bd_C"/>
</dbReference>
<dbReference type="GO" id="GO:0031957">
    <property type="term" value="F:very long-chain fatty acid-CoA ligase activity"/>
    <property type="evidence" value="ECO:0007669"/>
    <property type="project" value="EnsemblFungi"/>
</dbReference>
<evidence type="ECO:0000256" key="4">
    <source>
        <dbReference type="ARBA" id="ARBA00022475"/>
    </source>
</evidence>
<reference evidence="20 21" key="1">
    <citation type="submission" date="2009-08" db="EMBL/GenBank/DDBJ databases">
        <title>The Genome Sequence of Spizellomyces punctatus strain DAOM BR117.</title>
        <authorList>
            <consortium name="The Broad Institute Genome Sequencing Platform"/>
            <person name="Russ C."/>
            <person name="Cuomo C."/>
            <person name="Shea T."/>
            <person name="Young S.K."/>
            <person name="Zeng Q."/>
            <person name="Koehrsen M."/>
            <person name="Haas B."/>
            <person name="Borodovsky M."/>
            <person name="Guigo R."/>
            <person name="Alvarado L."/>
            <person name="Berlin A."/>
            <person name="Bochicchio J."/>
            <person name="Borenstein D."/>
            <person name="Chapman S."/>
            <person name="Chen Z."/>
            <person name="Engels R."/>
            <person name="Freedman E."/>
            <person name="Gellesch M."/>
            <person name="Goldberg J."/>
            <person name="Griggs A."/>
            <person name="Gujja S."/>
            <person name="Heiman D."/>
            <person name="Hepburn T."/>
            <person name="Howarth C."/>
            <person name="Jen D."/>
            <person name="Larson L."/>
            <person name="Lewis B."/>
            <person name="Mehta T."/>
            <person name="Park D."/>
            <person name="Pearson M."/>
            <person name="Roberts A."/>
            <person name="Saif S."/>
            <person name="Shenoy N."/>
            <person name="Sisk P."/>
            <person name="Stolte C."/>
            <person name="Sykes S."/>
            <person name="Thomson T."/>
            <person name="Walk T."/>
            <person name="White J."/>
            <person name="Yandava C."/>
            <person name="Burger G."/>
            <person name="Gray M.W."/>
            <person name="Holland P.W.H."/>
            <person name="King N."/>
            <person name="Lang F.B.F."/>
            <person name="Roger A.J."/>
            <person name="Ruiz-Trillo I."/>
            <person name="Lander E."/>
            <person name="Nusbaum C."/>
        </authorList>
    </citation>
    <scope>NUCLEOTIDE SEQUENCE [LARGE SCALE GENOMIC DNA]</scope>
    <source>
        <strain evidence="20 21">DAOM BR117</strain>
    </source>
</reference>
<dbReference type="STRING" id="645134.A0A0L0H9Z6"/>
<dbReference type="GO" id="GO:0005783">
    <property type="term" value="C:endoplasmic reticulum"/>
    <property type="evidence" value="ECO:0007669"/>
    <property type="project" value="EnsemblFungi"/>
</dbReference>
<keyword evidence="4" id="KW-1003">Cell membrane</keyword>
<dbReference type="OrthoDB" id="288590at2759"/>
<dbReference type="Gene3D" id="3.30.300.30">
    <property type="match status" value="1"/>
</dbReference>
<dbReference type="GO" id="GO:0000038">
    <property type="term" value="P:very long-chain fatty acid metabolic process"/>
    <property type="evidence" value="ECO:0007669"/>
    <property type="project" value="EnsemblFungi"/>
</dbReference>
<dbReference type="FunFam" id="3.40.50.12780:FF:000019">
    <property type="entry name" value="Long-chain fatty acid transporter"/>
    <property type="match status" value="1"/>
</dbReference>
<dbReference type="RefSeq" id="XP_016605871.1">
    <property type="nucleotide sequence ID" value="XM_016755023.1"/>
</dbReference>
<feature type="domain" description="AMP-dependent synthetase/ligase" evidence="18">
    <location>
        <begin position="45"/>
        <end position="395"/>
    </location>
</feature>
<evidence type="ECO:0000256" key="7">
    <source>
        <dbReference type="ARBA" id="ARBA00022741"/>
    </source>
</evidence>
<dbReference type="OMA" id="VWRQFLD"/>
<keyword evidence="10" id="KW-0445">Lipid transport</keyword>
<dbReference type="Pfam" id="PF13193">
    <property type="entry name" value="AMP-binding_C"/>
    <property type="match status" value="1"/>
</dbReference>
<dbReference type="NCBIfam" id="NF006134">
    <property type="entry name" value="PRK08279.1"/>
    <property type="match status" value="1"/>
</dbReference>
<evidence type="ECO:0000256" key="12">
    <source>
        <dbReference type="ARBA" id="ARBA00023140"/>
    </source>
</evidence>
<keyword evidence="12" id="KW-0576">Peroxisome</keyword>
<evidence type="ECO:0000256" key="13">
    <source>
        <dbReference type="ARBA" id="ARBA00046271"/>
    </source>
</evidence>
<keyword evidence="8" id="KW-0067">ATP-binding</keyword>
<dbReference type="GeneID" id="27690101"/>
<dbReference type="Pfam" id="PF00501">
    <property type="entry name" value="AMP-binding"/>
    <property type="match status" value="1"/>
</dbReference>
<dbReference type="EMBL" id="KQ257462">
    <property type="protein sequence ID" value="KNC97831.1"/>
    <property type="molecule type" value="Genomic_DNA"/>
</dbReference>
<gene>
    <name evidence="20" type="ORF">SPPG_06828</name>
</gene>
<name>A0A0L0H9Z6_SPIPD</name>
<evidence type="ECO:0000259" key="19">
    <source>
        <dbReference type="Pfam" id="PF13193"/>
    </source>
</evidence>
<comment type="catalytic activity">
    <reaction evidence="14">
        <text>a very long-chain fatty acid + ATP + CoA = a very long-chain fatty acyl-CoA + AMP + diphosphate</text>
        <dbReference type="Rhea" id="RHEA:54536"/>
        <dbReference type="ChEBI" id="CHEBI:30616"/>
        <dbReference type="ChEBI" id="CHEBI:33019"/>
        <dbReference type="ChEBI" id="CHEBI:57287"/>
        <dbReference type="ChEBI" id="CHEBI:58950"/>
        <dbReference type="ChEBI" id="CHEBI:138261"/>
        <dbReference type="ChEBI" id="CHEBI:456215"/>
    </reaction>
</comment>
<proteinExistence type="inferred from homology"/>